<dbReference type="AlphaFoldDB" id="A0A3S8U637"/>
<organism evidence="1 2">
    <name type="scientific">Tabrizicola piscis</name>
    <dbReference type="NCBI Taxonomy" id="2494374"/>
    <lineage>
        <taxon>Bacteria</taxon>
        <taxon>Pseudomonadati</taxon>
        <taxon>Pseudomonadota</taxon>
        <taxon>Alphaproteobacteria</taxon>
        <taxon>Rhodobacterales</taxon>
        <taxon>Paracoccaceae</taxon>
        <taxon>Tabrizicola</taxon>
    </lineage>
</organism>
<sequence>MQFDRVIVVDWSAANLPTSPTKLSNSIWVGCHDAEGGIEWHHRTRMAAEAQIATLIDTARADGLRVLVGFDFAMGYPAGFAARLTGSPTARAVWHWLAVAITDTPDNRNNRFAVAARINAAFPEGAGPFWSHPTGQSWPGLPFRRAGIDYDALGLAMGRAAEAAVPGAKSPWMLFNPGSVGSQSLLGLPMIHRLSQRPDVAVWPFDPPSSAPVTIVEVYPSLLAGPVAILANAENLPADQAQVRLLSRALYALSQTDQLSPLFVTPPIAAEEGWILGAGHASLLAKALSWA</sequence>
<evidence type="ECO:0000313" key="1">
    <source>
        <dbReference type="EMBL" id="AZL59122.1"/>
    </source>
</evidence>
<dbReference type="RefSeq" id="WP_125325318.1">
    <property type="nucleotide sequence ID" value="NZ_CP034328.1"/>
</dbReference>
<dbReference type="Proteomes" id="UP000282002">
    <property type="component" value="Chromosome"/>
</dbReference>
<proteinExistence type="predicted"/>
<dbReference type="EMBL" id="CP034328">
    <property type="protein sequence ID" value="AZL59122.1"/>
    <property type="molecule type" value="Genomic_DNA"/>
</dbReference>
<name>A0A3S8U637_9RHOB</name>
<evidence type="ECO:0008006" key="3">
    <source>
        <dbReference type="Google" id="ProtNLM"/>
    </source>
</evidence>
<accession>A0A3S8U637</accession>
<evidence type="ECO:0000313" key="2">
    <source>
        <dbReference type="Proteomes" id="UP000282002"/>
    </source>
</evidence>
<gene>
    <name evidence="1" type="ORF">EI545_09875</name>
</gene>
<protein>
    <recommendedName>
        <fullName evidence="3">Molybdopterin guanine dinucleotide synthesis</fullName>
    </recommendedName>
</protein>
<dbReference type="OrthoDB" id="9804758at2"/>
<keyword evidence="2" id="KW-1185">Reference proteome</keyword>
<dbReference type="KEGG" id="taw:EI545_09875"/>
<reference evidence="1 2" key="1">
    <citation type="submission" date="2018-12" db="EMBL/GenBank/DDBJ databases">
        <title>Complete genome sequencing of Tabrizicola sp. K13M18.</title>
        <authorList>
            <person name="Bae J.-W."/>
        </authorList>
    </citation>
    <scope>NUCLEOTIDE SEQUENCE [LARGE SCALE GENOMIC DNA]</scope>
    <source>
        <strain evidence="1 2">K13M18</strain>
    </source>
</reference>